<dbReference type="Proteomes" id="UP001281147">
    <property type="component" value="Unassembled WGS sequence"/>
</dbReference>
<protein>
    <submittedName>
        <fullName evidence="1">Uncharacterized protein</fullName>
    </submittedName>
</protein>
<gene>
    <name evidence="1" type="ORF">LTR37_012996</name>
</gene>
<organism evidence="1 2">
    <name type="scientific">Vermiconidia calcicola</name>
    <dbReference type="NCBI Taxonomy" id="1690605"/>
    <lineage>
        <taxon>Eukaryota</taxon>
        <taxon>Fungi</taxon>
        <taxon>Dikarya</taxon>
        <taxon>Ascomycota</taxon>
        <taxon>Pezizomycotina</taxon>
        <taxon>Dothideomycetes</taxon>
        <taxon>Dothideomycetidae</taxon>
        <taxon>Mycosphaerellales</taxon>
        <taxon>Extremaceae</taxon>
        <taxon>Vermiconidia</taxon>
    </lineage>
</organism>
<keyword evidence="2" id="KW-1185">Reference proteome</keyword>
<proteinExistence type="predicted"/>
<comment type="caution">
    <text evidence="1">The sequence shown here is derived from an EMBL/GenBank/DDBJ whole genome shotgun (WGS) entry which is preliminary data.</text>
</comment>
<sequence>MARLGAIFHAELLSTCALLLACFTLLYFSRRVEKQKPQPKSQPLKAAEHVNDGKYHLLLAATGSVATIKIPNILTALSKSDNLSIRLLLSESAAKFLQAQSGEQPSLDQIAKIKNVDGTYRDADEWSKPWVRGDPILHIELRRWADMMVIAPLSANSLAKLASGLSDNLISSVVRAWDTHGLIDLARPGITLPCGGKKVIVVAPAMNTAMWAHPVTTKHLDVLSREWGVEYGGWFEVLWPIDKGLACGDTGSGAMREWKEIVATIETKFGLDQSREEALIQVALVKIDRARARCSPTADFTQEEADALRRMRAKEKRSKADETAIAKR</sequence>
<evidence type="ECO:0000313" key="1">
    <source>
        <dbReference type="EMBL" id="KAK3706002.1"/>
    </source>
</evidence>
<accession>A0ACC3MZ99</accession>
<name>A0ACC3MZ99_9PEZI</name>
<reference evidence="1" key="1">
    <citation type="submission" date="2023-07" db="EMBL/GenBank/DDBJ databases">
        <title>Black Yeasts Isolated from many extreme environments.</title>
        <authorList>
            <person name="Coleine C."/>
            <person name="Stajich J.E."/>
            <person name="Selbmann L."/>
        </authorList>
    </citation>
    <scope>NUCLEOTIDE SEQUENCE</scope>
    <source>
        <strain evidence="1">CCFEE 5714</strain>
    </source>
</reference>
<evidence type="ECO:0000313" key="2">
    <source>
        <dbReference type="Proteomes" id="UP001281147"/>
    </source>
</evidence>
<dbReference type="EMBL" id="JAUTXU010000124">
    <property type="protein sequence ID" value="KAK3706002.1"/>
    <property type="molecule type" value="Genomic_DNA"/>
</dbReference>